<dbReference type="Proteomes" id="UP001454036">
    <property type="component" value="Unassembled WGS sequence"/>
</dbReference>
<dbReference type="EMBL" id="BAABME010005146">
    <property type="protein sequence ID" value="GAA0164755.1"/>
    <property type="molecule type" value="Genomic_DNA"/>
</dbReference>
<evidence type="ECO:0000313" key="1">
    <source>
        <dbReference type="EMBL" id="GAA0164755.1"/>
    </source>
</evidence>
<evidence type="ECO:0000313" key="2">
    <source>
        <dbReference type="Proteomes" id="UP001454036"/>
    </source>
</evidence>
<reference evidence="1 2" key="1">
    <citation type="submission" date="2024-01" db="EMBL/GenBank/DDBJ databases">
        <title>The complete chloroplast genome sequence of Lithospermum erythrorhizon: insights into the phylogenetic relationship among Boraginaceae species and the maternal lineages of purple gromwells.</title>
        <authorList>
            <person name="Okada T."/>
            <person name="Watanabe K."/>
        </authorList>
    </citation>
    <scope>NUCLEOTIDE SEQUENCE [LARGE SCALE GENOMIC DNA]</scope>
</reference>
<protein>
    <submittedName>
        <fullName evidence="1">Uncharacterized protein</fullName>
    </submittedName>
</protein>
<gene>
    <name evidence="1" type="ORF">LIER_20313</name>
</gene>
<accession>A0AAV3QL31</accession>
<proteinExistence type="predicted"/>
<comment type="caution">
    <text evidence="1">The sequence shown here is derived from an EMBL/GenBank/DDBJ whole genome shotgun (WGS) entry which is preliminary data.</text>
</comment>
<dbReference type="AlphaFoldDB" id="A0AAV3QL31"/>
<name>A0AAV3QL31_LITER</name>
<keyword evidence="2" id="KW-1185">Reference proteome</keyword>
<organism evidence="1 2">
    <name type="scientific">Lithospermum erythrorhizon</name>
    <name type="common">Purple gromwell</name>
    <name type="synonym">Lithospermum officinale var. erythrorhizon</name>
    <dbReference type="NCBI Taxonomy" id="34254"/>
    <lineage>
        <taxon>Eukaryota</taxon>
        <taxon>Viridiplantae</taxon>
        <taxon>Streptophyta</taxon>
        <taxon>Embryophyta</taxon>
        <taxon>Tracheophyta</taxon>
        <taxon>Spermatophyta</taxon>
        <taxon>Magnoliopsida</taxon>
        <taxon>eudicotyledons</taxon>
        <taxon>Gunneridae</taxon>
        <taxon>Pentapetalae</taxon>
        <taxon>asterids</taxon>
        <taxon>lamiids</taxon>
        <taxon>Boraginales</taxon>
        <taxon>Boraginaceae</taxon>
        <taxon>Boraginoideae</taxon>
        <taxon>Lithospermeae</taxon>
        <taxon>Lithospermum</taxon>
    </lineage>
</organism>
<sequence length="144" mass="16193">MPQPYHHLSGRRGRKLILTPPVRMNDDLTAAQRTHQDVPALGTVGAAPTTEVVTSLQKQIDALTERVVGLTRRGNNTELAGLAPFSHEMEINLVPRANQKIAVIALIEEVRMSKFKESLLKKSPMSLEEVNKRAYKYIRIEEVR</sequence>